<accession>A0A075MP76</accession>
<dbReference type="Proteomes" id="UP000028194">
    <property type="component" value="Chromosome"/>
</dbReference>
<gene>
    <name evidence="1" type="ORF">NTE_00516</name>
</gene>
<dbReference type="EMBL" id="CP007174">
    <property type="protein sequence ID" value="AIF82597.1"/>
    <property type="molecule type" value="Genomic_DNA"/>
</dbReference>
<dbReference type="KEGG" id="nev:NTE_00516"/>
<protein>
    <submittedName>
        <fullName evidence="1">Uncharacterized protein</fullName>
    </submittedName>
</protein>
<name>A0A075MP76_9ARCH</name>
<proteinExistence type="predicted"/>
<sequence length="277" mass="31079">MANHFWVGSLCLRAPPSPSFSSTTLTSVFSSIAARIKPPPSPSYPSNVIAVSDTLTILEDLGNHIPDKSWMLYLLELFDKNTAAAVELDLICQFNDRDNFWAIFRGINRYKFTKVLPAVGHSYLREIIMKKEKKSIEFSLTDLGTKQNETFSFDVSSEDKRFSYQGGNHFTGIEWWNKASGSNGNTPFPIRYKVEVSNLSFGQATDGTPTRPPIDYRPYNMLIPNRDDVSRVKNYPVSFENPAVKDDGKSIRYAVASGETIAGIRFICDLRGIPEAI</sequence>
<dbReference type="AlphaFoldDB" id="A0A075MP76"/>
<evidence type="ECO:0000313" key="2">
    <source>
        <dbReference type="Proteomes" id="UP000028194"/>
    </source>
</evidence>
<dbReference type="HOGENOM" id="CLU_1003266_0_0_2"/>
<organism evidence="1 2">
    <name type="scientific">Candidatus Nitrososphaera evergladensis SR1</name>
    <dbReference type="NCBI Taxonomy" id="1459636"/>
    <lineage>
        <taxon>Archaea</taxon>
        <taxon>Nitrososphaerota</taxon>
        <taxon>Nitrososphaeria</taxon>
        <taxon>Nitrososphaerales</taxon>
        <taxon>Nitrososphaeraceae</taxon>
        <taxon>Nitrososphaera</taxon>
    </lineage>
</organism>
<reference evidence="1 2" key="1">
    <citation type="journal article" date="2014" name="PLoS ONE">
        <title>Genome Sequence of Candidatus Nitrososphaera evergladensis from Group I.1b Enriched from Everglades Soil Reveals Novel Genomic Features of the Ammonia-Oxidizing Archaea.</title>
        <authorList>
            <person name="Zhalnina K.V."/>
            <person name="Dias R."/>
            <person name="Leonard M.T."/>
            <person name="Dorr de Quadros P."/>
            <person name="Camargo F.A."/>
            <person name="Drew J.C."/>
            <person name="Farmerie W.G."/>
            <person name="Daroub S.H."/>
            <person name="Triplett E.W."/>
        </authorList>
    </citation>
    <scope>NUCLEOTIDE SEQUENCE [LARGE SCALE GENOMIC DNA]</scope>
    <source>
        <strain evidence="1 2">SR1</strain>
    </source>
</reference>
<keyword evidence="2" id="KW-1185">Reference proteome</keyword>
<evidence type="ECO:0000313" key="1">
    <source>
        <dbReference type="EMBL" id="AIF82597.1"/>
    </source>
</evidence>